<dbReference type="AlphaFoldDB" id="A0A921FD98"/>
<evidence type="ECO:0000313" key="1">
    <source>
        <dbReference type="EMBL" id="HJF07742.1"/>
    </source>
</evidence>
<reference evidence="1" key="1">
    <citation type="journal article" date="2021" name="PeerJ">
        <title>Extensive microbial diversity within the chicken gut microbiome revealed by metagenomics and culture.</title>
        <authorList>
            <person name="Gilroy R."/>
            <person name="Ravi A."/>
            <person name="Getino M."/>
            <person name="Pursley I."/>
            <person name="Horton D.L."/>
            <person name="Alikhan N.F."/>
            <person name="Baker D."/>
            <person name="Gharbi K."/>
            <person name="Hall N."/>
            <person name="Watson M."/>
            <person name="Adriaenssens E.M."/>
            <person name="Foster-Nyarko E."/>
            <person name="Jarju S."/>
            <person name="Secka A."/>
            <person name="Antonio M."/>
            <person name="Oren A."/>
            <person name="Chaudhuri R.R."/>
            <person name="La Ragione R."/>
            <person name="Hildebrand F."/>
            <person name="Pallen M.J."/>
        </authorList>
    </citation>
    <scope>NUCLEOTIDE SEQUENCE</scope>
    <source>
        <strain evidence="1">CHK165-8395</strain>
    </source>
</reference>
<gene>
    <name evidence="1" type="ORF">K8U81_06065</name>
</gene>
<organism evidence="1 2">
    <name type="scientific">Phocaeicola coprocola</name>
    <dbReference type="NCBI Taxonomy" id="310298"/>
    <lineage>
        <taxon>Bacteria</taxon>
        <taxon>Pseudomonadati</taxon>
        <taxon>Bacteroidota</taxon>
        <taxon>Bacteroidia</taxon>
        <taxon>Bacteroidales</taxon>
        <taxon>Bacteroidaceae</taxon>
        <taxon>Phocaeicola</taxon>
    </lineage>
</organism>
<dbReference type="EMBL" id="DYXD01000137">
    <property type="protein sequence ID" value="HJF07742.1"/>
    <property type="molecule type" value="Genomic_DNA"/>
</dbReference>
<dbReference type="Proteomes" id="UP000718012">
    <property type="component" value="Unassembled WGS sequence"/>
</dbReference>
<proteinExistence type="predicted"/>
<accession>A0A921FD98</accession>
<comment type="caution">
    <text evidence="1">The sequence shown here is derived from an EMBL/GenBank/DDBJ whole genome shotgun (WGS) entry which is preliminary data.</text>
</comment>
<protein>
    <submittedName>
        <fullName evidence="1">Uncharacterized protein</fullName>
    </submittedName>
</protein>
<name>A0A921FD98_9BACT</name>
<feature type="non-terminal residue" evidence="1">
    <location>
        <position position="1"/>
    </location>
</feature>
<reference evidence="1" key="2">
    <citation type="submission" date="2021-09" db="EMBL/GenBank/DDBJ databases">
        <authorList>
            <person name="Gilroy R."/>
        </authorList>
    </citation>
    <scope>NUCLEOTIDE SEQUENCE</scope>
    <source>
        <strain evidence="1">CHK165-8395</strain>
    </source>
</reference>
<evidence type="ECO:0000313" key="2">
    <source>
        <dbReference type="Proteomes" id="UP000718012"/>
    </source>
</evidence>
<sequence length="93" mass="10517">TGTGSPSRSLSTAKVRYKATPEKTGNLTFTLSMLYCVSLSKAGAKLRTFSQTPTFTRLFFDRFSKFFRKTLENRYVMRHIFLSYAEGGGKPTQ</sequence>